<dbReference type="PANTHER" id="PTHR47447:SF15">
    <property type="entry name" value="OS02G0120000 PROTEIN"/>
    <property type="match status" value="1"/>
</dbReference>
<dbReference type="EMBL" id="JAXIOK010000014">
    <property type="protein sequence ID" value="KAK4754802.1"/>
    <property type="molecule type" value="Genomic_DNA"/>
</dbReference>
<dbReference type="SMART" id="SM00463">
    <property type="entry name" value="SMR"/>
    <property type="match status" value="1"/>
</dbReference>
<comment type="similarity">
    <text evidence="1">Belongs to the PPR family. P subfamily.</text>
</comment>
<keyword evidence="6" id="KW-1185">Reference proteome</keyword>
<feature type="domain" description="Smr" evidence="4">
    <location>
        <begin position="363"/>
        <end position="447"/>
    </location>
</feature>
<dbReference type="PROSITE" id="PS51375">
    <property type="entry name" value="PPR"/>
    <property type="match status" value="1"/>
</dbReference>
<evidence type="ECO:0000256" key="3">
    <source>
        <dbReference type="PROSITE-ProRule" id="PRU00708"/>
    </source>
</evidence>
<dbReference type="PROSITE" id="PS50828">
    <property type="entry name" value="SMR"/>
    <property type="match status" value="1"/>
</dbReference>
<keyword evidence="2" id="KW-0677">Repeat</keyword>
<dbReference type="Pfam" id="PF01535">
    <property type="entry name" value="PPR"/>
    <property type="match status" value="3"/>
</dbReference>
<dbReference type="Gene3D" id="3.30.1370.110">
    <property type="match status" value="1"/>
</dbReference>
<evidence type="ECO:0000313" key="5">
    <source>
        <dbReference type="EMBL" id="KAK4754802.1"/>
    </source>
</evidence>
<dbReference type="InterPro" id="IPR011990">
    <property type="entry name" value="TPR-like_helical_dom_sf"/>
</dbReference>
<evidence type="ECO:0000256" key="1">
    <source>
        <dbReference type="ARBA" id="ARBA00007626"/>
    </source>
</evidence>
<protein>
    <recommendedName>
        <fullName evidence="4">Smr domain-containing protein</fullName>
    </recommendedName>
</protein>
<dbReference type="NCBIfam" id="TIGR00756">
    <property type="entry name" value="PPR"/>
    <property type="match status" value="1"/>
</dbReference>
<dbReference type="InterPro" id="IPR002625">
    <property type="entry name" value="Smr_dom"/>
</dbReference>
<reference evidence="5 6" key="1">
    <citation type="journal article" date="2023" name="Hortic Res">
        <title>Pangenome of water caltrop reveals structural variations and asymmetric subgenome divergence after allopolyploidization.</title>
        <authorList>
            <person name="Zhang X."/>
            <person name="Chen Y."/>
            <person name="Wang L."/>
            <person name="Yuan Y."/>
            <person name="Fang M."/>
            <person name="Shi L."/>
            <person name="Lu R."/>
            <person name="Comes H.P."/>
            <person name="Ma Y."/>
            <person name="Chen Y."/>
            <person name="Huang G."/>
            <person name="Zhou Y."/>
            <person name="Zheng Z."/>
            <person name="Qiu Y."/>
        </authorList>
    </citation>
    <scope>NUCLEOTIDE SEQUENCE [LARGE SCALE GENOMIC DNA]</scope>
    <source>
        <tissue evidence="5">Roots</tissue>
    </source>
</reference>
<feature type="repeat" description="PPR" evidence="3">
    <location>
        <begin position="193"/>
        <end position="227"/>
    </location>
</feature>
<dbReference type="InterPro" id="IPR002885">
    <property type="entry name" value="PPR_rpt"/>
</dbReference>
<dbReference type="AlphaFoldDB" id="A0AAN7PV70"/>
<dbReference type="Proteomes" id="UP001345219">
    <property type="component" value="Chromosome 8"/>
</dbReference>
<dbReference type="Gene3D" id="1.25.40.10">
    <property type="entry name" value="Tetratricopeptide repeat domain"/>
    <property type="match status" value="1"/>
</dbReference>
<accession>A0AAN7PV70</accession>
<dbReference type="PANTHER" id="PTHR47447">
    <property type="entry name" value="OS03G0856100 PROTEIN"/>
    <property type="match status" value="1"/>
</dbReference>
<sequence>MDGLRLRYPPHLPWKGGSRRHVHNVRFQFPVVLPVSVQCGLSKQGQRLVQSLTLATGDAAAANRLMKKFIGGSPKSVTLNALSHFMSADAGRHNLNTLAFPFYLMMKESSWYEWNPKLVAELIALLDKEGRFEESDELIAEAVSKLGSRERELTHFYCNLVESHAKRRSHRGFQASLAYLQQLLRNSVSAYVKRRAYESIISGLCEMGWPHEAESILVEMRPKGILPSAFEFRTLIYAYGKSGVLQDMLRLADSMESDGHMIDTVCSNMVLSSYGAHGELSQMVLWLQRMKLRGIPFSIRTYNTVLNSCPTIMIMTKNPTSSPLSVQELEGVLDGDEALLVKELGDSHVLSDAMEWDSCEAKLDLHGMHVGSAYLITLQWIEEMKRKLGNDTSVVPEEVTVVCGSGRHSNIRGESPVKEMVRELLVRAKSPMRIDRKNNGCLVAKGRVLRDWLCSER</sequence>
<dbReference type="SUPFAM" id="SSF160443">
    <property type="entry name" value="SMR domain-like"/>
    <property type="match status" value="1"/>
</dbReference>
<gene>
    <name evidence="5" type="ORF">SAY87_008559</name>
</gene>
<dbReference type="InterPro" id="IPR036063">
    <property type="entry name" value="Smr_dom_sf"/>
</dbReference>
<organism evidence="5 6">
    <name type="scientific">Trapa incisa</name>
    <dbReference type="NCBI Taxonomy" id="236973"/>
    <lineage>
        <taxon>Eukaryota</taxon>
        <taxon>Viridiplantae</taxon>
        <taxon>Streptophyta</taxon>
        <taxon>Embryophyta</taxon>
        <taxon>Tracheophyta</taxon>
        <taxon>Spermatophyta</taxon>
        <taxon>Magnoliopsida</taxon>
        <taxon>eudicotyledons</taxon>
        <taxon>Gunneridae</taxon>
        <taxon>Pentapetalae</taxon>
        <taxon>rosids</taxon>
        <taxon>malvids</taxon>
        <taxon>Myrtales</taxon>
        <taxon>Lythraceae</taxon>
        <taxon>Trapa</taxon>
    </lineage>
</organism>
<proteinExistence type="inferred from homology"/>
<evidence type="ECO:0000259" key="4">
    <source>
        <dbReference type="PROSITE" id="PS50828"/>
    </source>
</evidence>
<comment type="caution">
    <text evidence="5">The sequence shown here is derived from an EMBL/GenBank/DDBJ whole genome shotgun (WGS) entry which is preliminary data.</text>
</comment>
<evidence type="ECO:0000313" key="6">
    <source>
        <dbReference type="Proteomes" id="UP001345219"/>
    </source>
</evidence>
<evidence type="ECO:0000256" key="2">
    <source>
        <dbReference type="ARBA" id="ARBA00022737"/>
    </source>
</evidence>
<name>A0AAN7PV70_9MYRT</name>